<gene>
    <name evidence="1" type="ORF">JK358_27500</name>
</gene>
<keyword evidence="2" id="KW-1185">Reference proteome</keyword>
<organism evidence="1 2">
    <name type="scientific">Nocardia acididurans</name>
    <dbReference type="NCBI Taxonomy" id="2802282"/>
    <lineage>
        <taxon>Bacteria</taxon>
        <taxon>Bacillati</taxon>
        <taxon>Actinomycetota</taxon>
        <taxon>Actinomycetes</taxon>
        <taxon>Mycobacteriales</taxon>
        <taxon>Nocardiaceae</taxon>
        <taxon>Nocardia</taxon>
    </lineage>
</organism>
<dbReference type="EMBL" id="JAERRJ010000011">
    <property type="protein sequence ID" value="MBL1078158.1"/>
    <property type="molecule type" value="Genomic_DNA"/>
</dbReference>
<dbReference type="RefSeq" id="WP_201952944.1">
    <property type="nucleotide sequence ID" value="NZ_JAERRJ010000011.1"/>
</dbReference>
<protein>
    <submittedName>
        <fullName evidence="1">Uncharacterized protein</fullName>
    </submittedName>
</protein>
<accession>A0ABS1MG18</accession>
<proteinExistence type="predicted"/>
<sequence>MLQRRDFPRVFNDTGIEPEGDGYYVDRDGDIWEKQEAGWRLLLQRGVAVDPESLWNWTEGHVCDYAPFTPMGAQVIPMGAGSR</sequence>
<dbReference type="Proteomes" id="UP000602198">
    <property type="component" value="Unassembled WGS sequence"/>
</dbReference>
<name>A0ABS1MG18_9NOCA</name>
<comment type="caution">
    <text evidence="1">The sequence shown here is derived from an EMBL/GenBank/DDBJ whole genome shotgun (WGS) entry which is preliminary data.</text>
</comment>
<evidence type="ECO:0000313" key="2">
    <source>
        <dbReference type="Proteomes" id="UP000602198"/>
    </source>
</evidence>
<evidence type="ECO:0000313" key="1">
    <source>
        <dbReference type="EMBL" id="MBL1078158.1"/>
    </source>
</evidence>
<reference evidence="1 2" key="1">
    <citation type="submission" date="2021-01" db="EMBL/GenBank/DDBJ databases">
        <title>WGS of actinomycetes isolated from Thailand.</title>
        <authorList>
            <person name="Thawai C."/>
        </authorList>
    </citation>
    <scope>NUCLEOTIDE SEQUENCE [LARGE SCALE GENOMIC DNA]</scope>
    <source>
        <strain evidence="1 2">LPG 2</strain>
    </source>
</reference>